<evidence type="ECO:0000313" key="10">
    <source>
        <dbReference type="EMBL" id="SNU85107.1"/>
    </source>
</evidence>
<keyword evidence="7 8" id="KW-0472">Membrane</keyword>
<keyword evidence="11" id="KW-1185">Reference proteome</keyword>
<dbReference type="STRING" id="93222.NA29_15760"/>
<keyword evidence="6 8" id="KW-1133">Transmembrane helix</keyword>
<dbReference type="GO" id="GO:0005886">
    <property type="term" value="C:plasma membrane"/>
    <property type="evidence" value="ECO:0007669"/>
    <property type="project" value="UniProtKB-SubCell"/>
</dbReference>
<evidence type="ECO:0000256" key="1">
    <source>
        <dbReference type="ARBA" id="ARBA00004651"/>
    </source>
</evidence>
<evidence type="ECO:0000256" key="6">
    <source>
        <dbReference type="ARBA" id="ARBA00022989"/>
    </source>
</evidence>
<feature type="transmembrane region" description="Helical" evidence="8">
    <location>
        <begin position="103"/>
        <end position="121"/>
    </location>
</feature>
<feature type="transmembrane region" description="Helical" evidence="8">
    <location>
        <begin position="158"/>
        <end position="176"/>
    </location>
</feature>
<comment type="subcellular location">
    <subcellularLocation>
        <location evidence="1">Cell membrane</location>
        <topology evidence="1">Multi-pass membrane protein</topology>
    </subcellularLocation>
</comment>
<evidence type="ECO:0000259" key="9">
    <source>
        <dbReference type="Pfam" id="PF13231"/>
    </source>
</evidence>
<name>A0A239SI75_9BURK</name>
<dbReference type="InterPro" id="IPR038731">
    <property type="entry name" value="RgtA/B/C-like"/>
</dbReference>
<keyword evidence="3" id="KW-0328">Glycosyltransferase</keyword>
<dbReference type="GO" id="GO:0009103">
    <property type="term" value="P:lipopolysaccharide biosynthetic process"/>
    <property type="evidence" value="ECO:0007669"/>
    <property type="project" value="UniProtKB-ARBA"/>
</dbReference>
<dbReference type="EMBL" id="LT906435">
    <property type="protein sequence ID" value="SNU85107.1"/>
    <property type="molecule type" value="Genomic_DNA"/>
</dbReference>
<evidence type="ECO:0000256" key="3">
    <source>
        <dbReference type="ARBA" id="ARBA00022676"/>
    </source>
</evidence>
<feature type="transmembrane region" description="Helical" evidence="8">
    <location>
        <begin position="299"/>
        <end position="318"/>
    </location>
</feature>
<evidence type="ECO:0000256" key="2">
    <source>
        <dbReference type="ARBA" id="ARBA00022475"/>
    </source>
</evidence>
<proteinExistence type="predicted"/>
<reference evidence="10 11" key="1">
    <citation type="submission" date="2017-06" db="EMBL/GenBank/DDBJ databases">
        <authorList>
            <consortium name="Pathogen Informatics"/>
        </authorList>
    </citation>
    <scope>NUCLEOTIDE SEQUENCE [LARGE SCALE GENOMIC DNA]</scope>
    <source>
        <strain evidence="10 11">NCTC13161</strain>
    </source>
</reference>
<dbReference type="GO" id="GO:0016763">
    <property type="term" value="F:pentosyltransferase activity"/>
    <property type="evidence" value="ECO:0007669"/>
    <property type="project" value="TreeGrafter"/>
</dbReference>
<feature type="transmembrane region" description="Helical" evidence="8">
    <location>
        <begin position="224"/>
        <end position="244"/>
    </location>
</feature>
<dbReference type="InterPro" id="IPR050297">
    <property type="entry name" value="LipidA_mod_glycosyltrf_83"/>
</dbReference>
<dbReference type="Pfam" id="PF13231">
    <property type="entry name" value="PMT_2"/>
    <property type="match status" value="1"/>
</dbReference>
<organism evidence="10 11">
    <name type="scientific">Pandoraea sputorum</name>
    <dbReference type="NCBI Taxonomy" id="93222"/>
    <lineage>
        <taxon>Bacteria</taxon>
        <taxon>Pseudomonadati</taxon>
        <taxon>Pseudomonadota</taxon>
        <taxon>Betaproteobacteria</taxon>
        <taxon>Burkholderiales</taxon>
        <taxon>Burkholderiaceae</taxon>
        <taxon>Pandoraea</taxon>
    </lineage>
</organism>
<evidence type="ECO:0000256" key="7">
    <source>
        <dbReference type="ARBA" id="ARBA00023136"/>
    </source>
</evidence>
<evidence type="ECO:0000313" key="11">
    <source>
        <dbReference type="Proteomes" id="UP000215126"/>
    </source>
</evidence>
<evidence type="ECO:0000256" key="5">
    <source>
        <dbReference type="ARBA" id="ARBA00022692"/>
    </source>
</evidence>
<protein>
    <recommendedName>
        <fullName evidence="9">Glycosyltransferase RgtA/B/C/D-like domain-containing protein</fullName>
    </recommendedName>
</protein>
<accession>A0A239SI75</accession>
<feature type="transmembrane region" description="Helical" evidence="8">
    <location>
        <begin position="265"/>
        <end position="287"/>
    </location>
</feature>
<feature type="transmembrane region" description="Helical" evidence="8">
    <location>
        <begin position="25"/>
        <end position="47"/>
    </location>
</feature>
<dbReference type="RefSeq" id="WP_052252854.1">
    <property type="nucleotide sequence ID" value="NZ_CP010431.2"/>
</dbReference>
<feature type="domain" description="Glycosyltransferase RgtA/B/C/D-like" evidence="9">
    <location>
        <begin position="108"/>
        <end position="242"/>
    </location>
</feature>
<dbReference type="Proteomes" id="UP000215126">
    <property type="component" value="Chromosome 1"/>
</dbReference>
<dbReference type="PANTHER" id="PTHR33908">
    <property type="entry name" value="MANNOSYLTRANSFERASE YKCB-RELATED"/>
    <property type="match status" value="1"/>
</dbReference>
<feature type="transmembrane region" description="Helical" evidence="8">
    <location>
        <begin position="183"/>
        <end position="204"/>
    </location>
</feature>
<dbReference type="PANTHER" id="PTHR33908:SF11">
    <property type="entry name" value="MEMBRANE PROTEIN"/>
    <property type="match status" value="1"/>
</dbReference>
<keyword evidence="5 8" id="KW-0812">Transmembrane</keyword>
<sequence>MQNHVAPSTSPTDAPVRRTITLRTLFSRAAVAVQFSPSLYVTVYAIVWTLTSAALDPTVPFDAVEALNWARNAEWGTPKNPWLVGFSMWPALALGLNGEALAFYWYASHFAVVAVGMLGVWHLANRLSGDERLAWLAMLSLHLTGAINIDILPYNDNYLLVMLWPWMLWLFVRAMFDSPRFWFAFGVIAGLAAMTKYSTFALLGGMFVMTLRTPDTRRHYRHPALLLGLLVFFGLIAPNILWLLQHDFAAVRWVDDQIHQRLNWRGLRGALTAFYPVATLAFVMHLAGLRFRRPAAPSWVVTVTVLTPLLPILVYFTLHEGGRISEWLQPFAVPLPALLVACVVPITAKRAPRISRWLPVVGLTVWIGYATVLGLNLRNTGEKFAGIKAASIALEQRWQARYHAPLAYVGNDHLATWLTFYAPGEPRLLTRWSEKKRPNIYTNDLDEVEVRARGAILLGHPGRSCRRASFANTLALWPSLTIDARETLPFSYHGGNKPGSAMPLCVAYIAPRP</sequence>
<feature type="transmembrane region" description="Helical" evidence="8">
    <location>
        <begin position="354"/>
        <end position="375"/>
    </location>
</feature>
<dbReference type="GeneID" id="88094952"/>
<evidence type="ECO:0000256" key="4">
    <source>
        <dbReference type="ARBA" id="ARBA00022679"/>
    </source>
</evidence>
<feature type="transmembrane region" description="Helical" evidence="8">
    <location>
        <begin position="330"/>
        <end position="348"/>
    </location>
</feature>
<dbReference type="AlphaFoldDB" id="A0A239SI75"/>
<keyword evidence="4" id="KW-0808">Transferase</keyword>
<evidence type="ECO:0000256" key="8">
    <source>
        <dbReference type="SAM" id="Phobius"/>
    </source>
</evidence>
<keyword evidence="2" id="KW-1003">Cell membrane</keyword>
<dbReference type="OrthoDB" id="8933800at2"/>
<gene>
    <name evidence="10" type="ORF">SAMEA4530655_02309</name>
</gene>